<gene>
    <name evidence="9" type="ORF">HNR70_000231</name>
</gene>
<evidence type="ECO:0000256" key="6">
    <source>
        <dbReference type="SAM" id="MobiDB-lite"/>
    </source>
</evidence>
<dbReference type="Proteomes" id="UP000588158">
    <property type="component" value="Unassembled WGS sequence"/>
</dbReference>
<accession>A0A841ABC5</accession>
<feature type="transmembrane region" description="Helical" evidence="7">
    <location>
        <begin position="346"/>
        <end position="372"/>
    </location>
</feature>
<dbReference type="PANTHER" id="PTHR35007:SF4">
    <property type="entry name" value="CONSERVED TRANSMEMBRANE PROTEIN-RELATED"/>
    <property type="match status" value="1"/>
</dbReference>
<sequence>MSADLPFSLPGILLPGLLLVPLGAVLAWVLTPPGGATAGPAPAGRGRRTPSTALGAARMIEQLATVISSGSSIRQAWSALARTLPEGQLRDLARACAAGADPRRAAQPGPGRGASRERDEATLTSLGAALAVCERTGAPTSQMLQHLADALRDLHDAAQARRSAFAGPRSTARILLVLPLAGLGLGMLLGGDPLRLLLGSGAGRLLGAVGVALTVAGWWWMRRLMRRADPPRDAAVDPSVVLELVAGALESGLPLSRAVRDVAEALPAGADAESLHRSAAALAAGIPAPVATAGLPRELEALSSSAVLAESTGADLARVLRSAARDARRGRARDAEVRAAELAVRLVLPTGVTLLPAFVALGIVPTVASLLGGTLSLTSTGM</sequence>
<feature type="domain" description="Type II secretion system protein GspF" evidence="8">
    <location>
        <begin position="60"/>
        <end position="185"/>
    </location>
</feature>
<dbReference type="AlphaFoldDB" id="A0A841ABC5"/>
<evidence type="ECO:0000256" key="3">
    <source>
        <dbReference type="ARBA" id="ARBA00022692"/>
    </source>
</evidence>
<protein>
    <submittedName>
        <fullName evidence="9">Tight adherence protein B</fullName>
    </submittedName>
</protein>
<comment type="caution">
    <text evidence="9">The sequence shown here is derived from an EMBL/GenBank/DDBJ whole genome shotgun (WGS) entry which is preliminary data.</text>
</comment>
<dbReference type="EMBL" id="JACHLZ010000001">
    <property type="protein sequence ID" value="MBB5830418.1"/>
    <property type="molecule type" value="Genomic_DNA"/>
</dbReference>
<feature type="region of interest" description="Disordered" evidence="6">
    <location>
        <begin position="99"/>
        <end position="120"/>
    </location>
</feature>
<name>A0A841ABC5_9MICO</name>
<proteinExistence type="predicted"/>
<dbReference type="RefSeq" id="WP_184324039.1">
    <property type="nucleotide sequence ID" value="NZ_JACHLZ010000001.1"/>
</dbReference>
<evidence type="ECO:0000259" key="8">
    <source>
        <dbReference type="Pfam" id="PF00482"/>
    </source>
</evidence>
<keyword evidence="10" id="KW-1185">Reference proteome</keyword>
<evidence type="ECO:0000256" key="5">
    <source>
        <dbReference type="ARBA" id="ARBA00023136"/>
    </source>
</evidence>
<dbReference type="PANTHER" id="PTHR35007">
    <property type="entry name" value="INTEGRAL MEMBRANE PROTEIN-RELATED"/>
    <property type="match status" value="1"/>
</dbReference>
<dbReference type="Pfam" id="PF00482">
    <property type="entry name" value="T2SSF"/>
    <property type="match status" value="2"/>
</dbReference>
<evidence type="ECO:0000256" key="1">
    <source>
        <dbReference type="ARBA" id="ARBA00004651"/>
    </source>
</evidence>
<comment type="subcellular location">
    <subcellularLocation>
        <location evidence="1">Cell membrane</location>
        <topology evidence="1">Multi-pass membrane protein</topology>
    </subcellularLocation>
</comment>
<keyword evidence="2" id="KW-1003">Cell membrane</keyword>
<dbReference type="InterPro" id="IPR018076">
    <property type="entry name" value="T2SS_GspF_dom"/>
</dbReference>
<evidence type="ECO:0000256" key="2">
    <source>
        <dbReference type="ARBA" id="ARBA00022475"/>
    </source>
</evidence>
<dbReference type="GO" id="GO:0005886">
    <property type="term" value="C:plasma membrane"/>
    <property type="evidence" value="ECO:0007669"/>
    <property type="project" value="UniProtKB-SubCell"/>
</dbReference>
<feature type="transmembrane region" description="Helical" evidence="7">
    <location>
        <begin position="171"/>
        <end position="190"/>
    </location>
</feature>
<reference evidence="9 10" key="1">
    <citation type="submission" date="2020-08" db="EMBL/GenBank/DDBJ databases">
        <title>Sequencing the genomes of 1000 actinobacteria strains.</title>
        <authorList>
            <person name="Klenk H.-P."/>
        </authorList>
    </citation>
    <scope>NUCLEOTIDE SEQUENCE [LARGE SCALE GENOMIC DNA]</scope>
    <source>
        <strain evidence="9 10">DSM 28796</strain>
    </source>
</reference>
<feature type="compositionally biased region" description="Low complexity" evidence="6">
    <location>
        <begin position="99"/>
        <end position="109"/>
    </location>
</feature>
<evidence type="ECO:0000256" key="4">
    <source>
        <dbReference type="ARBA" id="ARBA00022989"/>
    </source>
</evidence>
<keyword evidence="4 7" id="KW-1133">Transmembrane helix</keyword>
<feature type="transmembrane region" description="Helical" evidence="7">
    <location>
        <begin position="12"/>
        <end position="30"/>
    </location>
</feature>
<keyword evidence="3 7" id="KW-0812">Transmembrane</keyword>
<evidence type="ECO:0000313" key="9">
    <source>
        <dbReference type="EMBL" id="MBB5830418.1"/>
    </source>
</evidence>
<feature type="transmembrane region" description="Helical" evidence="7">
    <location>
        <begin position="202"/>
        <end position="221"/>
    </location>
</feature>
<organism evidence="9 10">
    <name type="scientific">Brachybacterium aquaticum</name>
    <dbReference type="NCBI Taxonomy" id="1432564"/>
    <lineage>
        <taxon>Bacteria</taxon>
        <taxon>Bacillati</taxon>
        <taxon>Actinomycetota</taxon>
        <taxon>Actinomycetes</taxon>
        <taxon>Micrococcales</taxon>
        <taxon>Dermabacteraceae</taxon>
        <taxon>Brachybacterium</taxon>
    </lineage>
</organism>
<keyword evidence="5 7" id="KW-0472">Membrane</keyword>
<feature type="domain" description="Type II secretion system protein GspF" evidence="8">
    <location>
        <begin position="242"/>
        <end position="361"/>
    </location>
</feature>
<evidence type="ECO:0000256" key="7">
    <source>
        <dbReference type="SAM" id="Phobius"/>
    </source>
</evidence>
<evidence type="ECO:0000313" key="10">
    <source>
        <dbReference type="Proteomes" id="UP000588158"/>
    </source>
</evidence>